<dbReference type="InterPro" id="IPR046357">
    <property type="entry name" value="PPIase_dom_sf"/>
</dbReference>
<dbReference type="Gene3D" id="3.10.50.40">
    <property type="match status" value="1"/>
</dbReference>
<dbReference type="InterPro" id="IPR050689">
    <property type="entry name" value="FKBP-type_PPIase"/>
</dbReference>
<evidence type="ECO:0000256" key="5">
    <source>
        <dbReference type="ARBA" id="ARBA00038106"/>
    </source>
</evidence>
<keyword evidence="9" id="KW-1185">Reference proteome</keyword>
<proteinExistence type="inferred from homology"/>
<dbReference type="SUPFAM" id="SSF54534">
    <property type="entry name" value="FKBP-like"/>
    <property type="match status" value="1"/>
</dbReference>
<comment type="catalytic activity">
    <reaction evidence="1 6">
        <text>[protein]-peptidylproline (omega=180) = [protein]-peptidylproline (omega=0)</text>
        <dbReference type="Rhea" id="RHEA:16237"/>
        <dbReference type="Rhea" id="RHEA-COMP:10747"/>
        <dbReference type="Rhea" id="RHEA-COMP:10748"/>
        <dbReference type="ChEBI" id="CHEBI:83833"/>
        <dbReference type="ChEBI" id="CHEBI:83834"/>
        <dbReference type="EC" id="5.2.1.8"/>
    </reaction>
</comment>
<evidence type="ECO:0000313" key="9">
    <source>
        <dbReference type="Proteomes" id="UP001217918"/>
    </source>
</evidence>
<dbReference type="GO" id="GO:0005737">
    <property type="term" value="C:cytoplasm"/>
    <property type="evidence" value="ECO:0007669"/>
    <property type="project" value="TreeGrafter"/>
</dbReference>
<keyword evidence="4 6" id="KW-0413">Isomerase</keyword>
<accession>A0AAD9I784</accession>
<evidence type="ECO:0000259" key="7">
    <source>
        <dbReference type="PROSITE" id="PS50059"/>
    </source>
</evidence>
<dbReference type="PANTHER" id="PTHR10516">
    <property type="entry name" value="PEPTIDYL-PROLYL CIS-TRANS ISOMERASE"/>
    <property type="match status" value="1"/>
</dbReference>
<dbReference type="GO" id="GO:0003755">
    <property type="term" value="F:peptidyl-prolyl cis-trans isomerase activity"/>
    <property type="evidence" value="ECO:0007669"/>
    <property type="project" value="UniProtKB-KW"/>
</dbReference>
<evidence type="ECO:0000256" key="3">
    <source>
        <dbReference type="ARBA" id="ARBA00023110"/>
    </source>
</evidence>
<comment type="similarity">
    <text evidence="5">Belongs to the FKBP-type PPIase family. FKBP1 subfamily.</text>
</comment>
<name>A0AAD9I784_9PEZI</name>
<dbReference type="PANTHER" id="PTHR10516:SF447">
    <property type="entry name" value="FK506-BINDING PROTEIN 1B"/>
    <property type="match status" value="1"/>
</dbReference>
<evidence type="ECO:0000256" key="1">
    <source>
        <dbReference type="ARBA" id="ARBA00000971"/>
    </source>
</evidence>
<dbReference type="EC" id="5.2.1.8" evidence="2 6"/>
<dbReference type="EMBL" id="JAQQPM010000006">
    <property type="protein sequence ID" value="KAK2072501.1"/>
    <property type="molecule type" value="Genomic_DNA"/>
</dbReference>
<dbReference type="AlphaFoldDB" id="A0AAD9I784"/>
<evidence type="ECO:0000256" key="4">
    <source>
        <dbReference type="ARBA" id="ARBA00023235"/>
    </source>
</evidence>
<sequence>MEYTGYLKDVTQPGNKGAMFDSSAGREDLVVQIGVGRVIKGWDVAVLDMKLGERATLEMTSDYAYGEHGFGGHIPPRADLIFDACLKGIK</sequence>
<evidence type="ECO:0000313" key="8">
    <source>
        <dbReference type="EMBL" id="KAK2072501.1"/>
    </source>
</evidence>
<keyword evidence="3 6" id="KW-0697">Rotamase</keyword>
<organism evidence="8 9">
    <name type="scientific">Phyllachora maydis</name>
    <dbReference type="NCBI Taxonomy" id="1825666"/>
    <lineage>
        <taxon>Eukaryota</taxon>
        <taxon>Fungi</taxon>
        <taxon>Dikarya</taxon>
        <taxon>Ascomycota</taxon>
        <taxon>Pezizomycotina</taxon>
        <taxon>Sordariomycetes</taxon>
        <taxon>Sordariomycetidae</taxon>
        <taxon>Phyllachorales</taxon>
        <taxon>Phyllachoraceae</taxon>
        <taxon>Phyllachora</taxon>
    </lineage>
</organism>
<reference evidence="8" key="1">
    <citation type="journal article" date="2023" name="Mol. Plant Microbe Interact.">
        <title>Elucidating the Obligate Nature and Biological Capacity of an Invasive Fungal Corn Pathogen.</title>
        <authorList>
            <person name="MacCready J.S."/>
            <person name="Roggenkamp E.M."/>
            <person name="Gdanetz K."/>
            <person name="Chilvers M.I."/>
        </authorList>
    </citation>
    <scope>NUCLEOTIDE SEQUENCE</scope>
    <source>
        <strain evidence="8">PM02</strain>
    </source>
</reference>
<protein>
    <recommendedName>
        <fullName evidence="2 6">peptidylprolyl isomerase</fullName>
        <ecNumber evidence="2 6">5.2.1.8</ecNumber>
    </recommendedName>
</protein>
<feature type="domain" description="PPIase FKBP-type" evidence="7">
    <location>
        <begin position="1"/>
        <end position="90"/>
    </location>
</feature>
<dbReference type="Proteomes" id="UP001217918">
    <property type="component" value="Unassembled WGS sequence"/>
</dbReference>
<evidence type="ECO:0000256" key="2">
    <source>
        <dbReference type="ARBA" id="ARBA00013194"/>
    </source>
</evidence>
<evidence type="ECO:0000256" key="6">
    <source>
        <dbReference type="PROSITE-ProRule" id="PRU00277"/>
    </source>
</evidence>
<gene>
    <name evidence="8" type="ORF">P8C59_006851</name>
</gene>
<dbReference type="Pfam" id="PF00254">
    <property type="entry name" value="FKBP_C"/>
    <property type="match status" value="1"/>
</dbReference>
<comment type="caution">
    <text evidence="8">The sequence shown here is derived from an EMBL/GenBank/DDBJ whole genome shotgun (WGS) entry which is preliminary data.</text>
</comment>
<dbReference type="InterPro" id="IPR001179">
    <property type="entry name" value="PPIase_FKBP_dom"/>
</dbReference>
<dbReference type="PROSITE" id="PS50059">
    <property type="entry name" value="FKBP_PPIASE"/>
    <property type="match status" value="1"/>
</dbReference>